<dbReference type="AlphaFoldDB" id="A0AAD4T023"/>
<proteinExistence type="predicted"/>
<gene>
    <name evidence="2" type="ORF">MKW98_023892</name>
</gene>
<dbReference type="EMBL" id="JAJJMB010007708">
    <property type="protein sequence ID" value="KAI3928291.1"/>
    <property type="molecule type" value="Genomic_DNA"/>
</dbReference>
<sequence>MILLKMMSMLYRMKSRFDFKGRCEQMTDYIKRLRLCIKWFQELQESYVTEREKNQTTLDSLEKKCDQTGVASLEEELARVTTEKNAAVDSHNTEKEAILAIERLHASLTGELEKAQEDLICVSQRMESLTATYRESQEYNTSLQQYNNRLQVDCETFKTNLAHAEHERAVIVERLSTIRGRINAFCRMNWVPLE</sequence>
<dbReference type="Proteomes" id="UP001202328">
    <property type="component" value="Unassembled WGS sequence"/>
</dbReference>
<accession>A0AAD4T023</accession>
<evidence type="ECO:0000313" key="2">
    <source>
        <dbReference type="EMBL" id="KAI3928291.1"/>
    </source>
</evidence>
<keyword evidence="1" id="KW-0175">Coiled coil</keyword>
<protein>
    <submittedName>
        <fullName evidence="2">Uncharacterized protein</fullName>
    </submittedName>
</protein>
<evidence type="ECO:0000313" key="3">
    <source>
        <dbReference type="Proteomes" id="UP001202328"/>
    </source>
</evidence>
<reference evidence="2" key="1">
    <citation type="submission" date="2022-04" db="EMBL/GenBank/DDBJ databases">
        <title>A functionally conserved STORR gene fusion in Papaver species that diverged 16.8 million years ago.</title>
        <authorList>
            <person name="Catania T."/>
        </authorList>
    </citation>
    <scope>NUCLEOTIDE SEQUENCE</scope>
    <source>
        <strain evidence="2">S-188037</strain>
    </source>
</reference>
<name>A0AAD4T023_9MAGN</name>
<comment type="caution">
    <text evidence="2">The sequence shown here is derived from an EMBL/GenBank/DDBJ whole genome shotgun (WGS) entry which is preliminary data.</text>
</comment>
<feature type="coiled-coil region" evidence="1">
    <location>
        <begin position="70"/>
        <end position="167"/>
    </location>
</feature>
<keyword evidence="3" id="KW-1185">Reference proteome</keyword>
<organism evidence="2 3">
    <name type="scientific">Papaver atlanticum</name>
    <dbReference type="NCBI Taxonomy" id="357466"/>
    <lineage>
        <taxon>Eukaryota</taxon>
        <taxon>Viridiplantae</taxon>
        <taxon>Streptophyta</taxon>
        <taxon>Embryophyta</taxon>
        <taxon>Tracheophyta</taxon>
        <taxon>Spermatophyta</taxon>
        <taxon>Magnoliopsida</taxon>
        <taxon>Ranunculales</taxon>
        <taxon>Papaveraceae</taxon>
        <taxon>Papaveroideae</taxon>
        <taxon>Papaver</taxon>
    </lineage>
</organism>
<evidence type="ECO:0000256" key="1">
    <source>
        <dbReference type="SAM" id="Coils"/>
    </source>
</evidence>